<dbReference type="InterPro" id="IPR003439">
    <property type="entry name" value="ABC_transporter-like_ATP-bd"/>
</dbReference>
<evidence type="ECO:0000259" key="10">
    <source>
        <dbReference type="PROSITE" id="PS50893"/>
    </source>
</evidence>
<evidence type="ECO:0000256" key="1">
    <source>
        <dbReference type="ARBA" id="ARBA00004202"/>
    </source>
</evidence>
<evidence type="ECO:0000256" key="9">
    <source>
        <dbReference type="ARBA" id="ARBA00023136"/>
    </source>
</evidence>
<name>A0ABU5K496_9BACI</name>
<dbReference type="InterPro" id="IPR003593">
    <property type="entry name" value="AAA+_ATPase"/>
</dbReference>
<dbReference type="InterPro" id="IPR027417">
    <property type="entry name" value="P-loop_NTPase"/>
</dbReference>
<dbReference type="Proteomes" id="UP001291930">
    <property type="component" value="Unassembled WGS sequence"/>
</dbReference>
<evidence type="ECO:0000256" key="3">
    <source>
        <dbReference type="ARBA" id="ARBA00022448"/>
    </source>
</evidence>
<accession>A0ABU5K496</accession>
<keyword evidence="8" id="KW-1278">Translocase</keyword>
<sequence length="279" mass="31278">MIEKQHNVLAVSDLCVKVKTSTETIPLIQGIHFELKPGRVLGLVGESGSGKTVASLSLLQLLDYKTMSIEGSIQLHGRELNGLSASEMRRIRGKEIALIMQNPMNAFTPVYTIGNQFIETIRTHTALTKKEAFELAANSLHDVNLPNPLDVMHRYPFQLSGGMLQRVMIAISLCLRPSVIIADEPTTALDVTNQLQVLQQLDFIRSEYGTSILLISHDLGVISELADDVIVMQRGRIVEKADVYQLFDHPQHEYTKKLLHARPKLQFNERSQDFLTLLK</sequence>
<dbReference type="SUPFAM" id="SSF52540">
    <property type="entry name" value="P-loop containing nucleoside triphosphate hydrolases"/>
    <property type="match status" value="1"/>
</dbReference>
<keyword evidence="12" id="KW-1185">Reference proteome</keyword>
<keyword evidence="6" id="KW-0547">Nucleotide-binding</keyword>
<dbReference type="PROSITE" id="PS50893">
    <property type="entry name" value="ABC_TRANSPORTER_2"/>
    <property type="match status" value="1"/>
</dbReference>
<organism evidence="11 12">
    <name type="scientific">Bacillus bingmayongensis</name>
    <dbReference type="NCBI Taxonomy" id="1150157"/>
    <lineage>
        <taxon>Bacteria</taxon>
        <taxon>Bacillati</taxon>
        <taxon>Bacillota</taxon>
        <taxon>Bacilli</taxon>
        <taxon>Bacillales</taxon>
        <taxon>Bacillaceae</taxon>
        <taxon>Bacillus</taxon>
    </lineage>
</organism>
<feature type="domain" description="ABC transporter" evidence="10">
    <location>
        <begin position="9"/>
        <end position="259"/>
    </location>
</feature>
<dbReference type="GO" id="GO:0005524">
    <property type="term" value="F:ATP binding"/>
    <property type="evidence" value="ECO:0007669"/>
    <property type="project" value="UniProtKB-KW"/>
</dbReference>
<dbReference type="CDD" id="cd03257">
    <property type="entry name" value="ABC_NikE_OppD_transporters"/>
    <property type="match status" value="1"/>
</dbReference>
<keyword evidence="5" id="KW-0997">Cell inner membrane</keyword>
<evidence type="ECO:0000256" key="2">
    <source>
        <dbReference type="ARBA" id="ARBA00005417"/>
    </source>
</evidence>
<dbReference type="RefSeq" id="WP_374219657.1">
    <property type="nucleotide sequence ID" value="NZ_JAXOVW010000157.1"/>
</dbReference>
<comment type="similarity">
    <text evidence="2">Belongs to the ABC transporter superfamily.</text>
</comment>
<dbReference type="EMBL" id="JAXOVW010000157">
    <property type="protein sequence ID" value="MDZ5610446.1"/>
    <property type="molecule type" value="Genomic_DNA"/>
</dbReference>
<evidence type="ECO:0000256" key="4">
    <source>
        <dbReference type="ARBA" id="ARBA00022475"/>
    </source>
</evidence>
<proteinExistence type="inferred from homology"/>
<keyword evidence="9" id="KW-0472">Membrane</keyword>
<evidence type="ECO:0000313" key="12">
    <source>
        <dbReference type="Proteomes" id="UP001291930"/>
    </source>
</evidence>
<reference evidence="12" key="1">
    <citation type="submission" date="2023-11" db="EMBL/GenBank/DDBJ databases">
        <title>Genome Sequence of Bacillus pseudomycoides stain BUPM19.</title>
        <authorList>
            <person name="Farhat A."/>
        </authorList>
    </citation>
    <scope>NUCLEOTIDE SEQUENCE [LARGE SCALE GENOMIC DNA]</scope>
    <source>
        <strain evidence="12">BUPM19</strain>
    </source>
</reference>
<gene>
    <name evidence="11" type="ORF">U2I54_26370</name>
</gene>
<dbReference type="Pfam" id="PF00005">
    <property type="entry name" value="ABC_tran"/>
    <property type="match status" value="1"/>
</dbReference>
<dbReference type="InterPro" id="IPR017871">
    <property type="entry name" value="ABC_transporter-like_CS"/>
</dbReference>
<evidence type="ECO:0000256" key="8">
    <source>
        <dbReference type="ARBA" id="ARBA00022967"/>
    </source>
</evidence>
<dbReference type="InterPro" id="IPR050388">
    <property type="entry name" value="ABC_Ni/Peptide_Import"/>
</dbReference>
<keyword evidence="7 11" id="KW-0067">ATP-binding</keyword>
<comment type="caution">
    <text evidence="11">The sequence shown here is derived from an EMBL/GenBank/DDBJ whole genome shotgun (WGS) entry which is preliminary data.</text>
</comment>
<dbReference type="SMART" id="SM00382">
    <property type="entry name" value="AAA"/>
    <property type="match status" value="1"/>
</dbReference>
<protein>
    <submittedName>
        <fullName evidence="11">ABC transporter ATP-binding protein</fullName>
    </submittedName>
</protein>
<comment type="subcellular location">
    <subcellularLocation>
        <location evidence="1">Cell membrane</location>
        <topology evidence="1">Peripheral membrane protein</topology>
    </subcellularLocation>
</comment>
<evidence type="ECO:0000256" key="6">
    <source>
        <dbReference type="ARBA" id="ARBA00022741"/>
    </source>
</evidence>
<dbReference type="Gene3D" id="3.40.50.300">
    <property type="entry name" value="P-loop containing nucleotide triphosphate hydrolases"/>
    <property type="match status" value="1"/>
</dbReference>
<keyword evidence="4" id="KW-1003">Cell membrane</keyword>
<dbReference type="PANTHER" id="PTHR43297:SF14">
    <property type="entry name" value="ATPASE AAA-TYPE CORE DOMAIN-CONTAINING PROTEIN"/>
    <property type="match status" value="1"/>
</dbReference>
<evidence type="ECO:0000256" key="7">
    <source>
        <dbReference type="ARBA" id="ARBA00022840"/>
    </source>
</evidence>
<dbReference type="PROSITE" id="PS00211">
    <property type="entry name" value="ABC_TRANSPORTER_1"/>
    <property type="match status" value="1"/>
</dbReference>
<evidence type="ECO:0000313" key="11">
    <source>
        <dbReference type="EMBL" id="MDZ5610446.1"/>
    </source>
</evidence>
<dbReference type="PANTHER" id="PTHR43297">
    <property type="entry name" value="OLIGOPEPTIDE TRANSPORT ATP-BINDING PROTEIN APPD"/>
    <property type="match status" value="1"/>
</dbReference>
<evidence type="ECO:0000256" key="5">
    <source>
        <dbReference type="ARBA" id="ARBA00022519"/>
    </source>
</evidence>
<keyword evidence="3" id="KW-0813">Transport</keyword>